<dbReference type="AlphaFoldDB" id="A0A0N5AUK9"/>
<dbReference type="SMART" id="SM00320">
    <property type="entry name" value="WD40"/>
    <property type="match status" value="5"/>
</dbReference>
<feature type="repeat" description="WD" evidence="4">
    <location>
        <begin position="207"/>
        <end position="249"/>
    </location>
</feature>
<dbReference type="InterPro" id="IPR019775">
    <property type="entry name" value="WD40_repeat_CS"/>
</dbReference>
<dbReference type="STRING" id="451379.A0A0N5AUK9"/>
<dbReference type="PANTHER" id="PTHR14205">
    <property type="entry name" value="WD-REPEAT PROTEIN"/>
    <property type="match status" value="1"/>
</dbReference>
<protein>
    <submittedName>
        <fullName evidence="7">WD_REPEATS_REGION domain-containing protein</fullName>
    </submittedName>
</protein>
<dbReference type="Pfam" id="PF00400">
    <property type="entry name" value="WD40"/>
    <property type="match status" value="1"/>
</dbReference>
<dbReference type="GO" id="GO:0016567">
    <property type="term" value="P:protein ubiquitination"/>
    <property type="evidence" value="ECO:0007669"/>
    <property type="project" value="TreeGrafter"/>
</dbReference>
<dbReference type="Pfam" id="PF23609">
    <property type="entry name" value="Beta-prop_EIPR1"/>
    <property type="match status" value="1"/>
</dbReference>
<dbReference type="InterPro" id="IPR015943">
    <property type="entry name" value="WD40/YVTN_repeat-like_dom_sf"/>
</dbReference>
<dbReference type="Gene3D" id="2.130.10.10">
    <property type="entry name" value="YVTN repeat-like/Quinoprotein amine dehydrogenase"/>
    <property type="match status" value="1"/>
</dbReference>
<dbReference type="InterPro" id="IPR040323">
    <property type="entry name" value="EIPR1"/>
</dbReference>
<evidence type="ECO:0000313" key="7">
    <source>
        <dbReference type="WBParaSite" id="SMUV_0000854701-mRNA-1"/>
    </source>
</evidence>
<reference evidence="7" key="1">
    <citation type="submission" date="2017-02" db="UniProtKB">
        <authorList>
            <consortium name="WormBaseParasite"/>
        </authorList>
    </citation>
    <scope>IDENTIFICATION</scope>
</reference>
<keyword evidence="6" id="KW-1185">Reference proteome</keyword>
<dbReference type="Proteomes" id="UP000046393">
    <property type="component" value="Unplaced"/>
</dbReference>
<dbReference type="InterPro" id="IPR001680">
    <property type="entry name" value="WD40_rpt"/>
</dbReference>
<evidence type="ECO:0000256" key="2">
    <source>
        <dbReference type="ARBA" id="ARBA00022574"/>
    </source>
</evidence>
<name>A0A0N5AUK9_9BILA</name>
<keyword evidence="3" id="KW-0677">Repeat</keyword>
<feature type="domain" description="EIPR1-like beta-propeller" evidence="5">
    <location>
        <begin position="7"/>
        <end position="281"/>
    </location>
</feature>
<organism evidence="6 7">
    <name type="scientific">Syphacia muris</name>
    <dbReference type="NCBI Taxonomy" id="451379"/>
    <lineage>
        <taxon>Eukaryota</taxon>
        <taxon>Metazoa</taxon>
        <taxon>Ecdysozoa</taxon>
        <taxon>Nematoda</taxon>
        <taxon>Chromadorea</taxon>
        <taxon>Rhabditida</taxon>
        <taxon>Spirurina</taxon>
        <taxon>Oxyuridomorpha</taxon>
        <taxon>Oxyuroidea</taxon>
        <taxon>Oxyuridae</taxon>
        <taxon>Syphacia</taxon>
    </lineage>
</organism>
<proteinExistence type="inferred from homology"/>
<dbReference type="InterPro" id="IPR059104">
    <property type="entry name" value="Beta-prop_EIPR1-like"/>
</dbReference>
<evidence type="ECO:0000256" key="4">
    <source>
        <dbReference type="PROSITE-ProRule" id="PRU00221"/>
    </source>
</evidence>
<dbReference type="WBParaSite" id="SMUV_0000854701-mRNA-1">
    <property type="protein sequence ID" value="SMUV_0000854701-mRNA-1"/>
    <property type="gene ID" value="SMUV_0000854701"/>
</dbReference>
<keyword evidence="2 4" id="KW-0853">WD repeat</keyword>
<dbReference type="PANTHER" id="PTHR14205:SF15">
    <property type="entry name" value="EARP AND GARP COMPLEX-INTERACTING PROTEIN 1"/>
    <property type="match status" value="1"/>
</dbReference>
<sequence>MISEPLSLMYGIDLQARCLVGVAAEQEKTCFLVGTLSLKQDNQVILQLCVLEVDDDWVQITKRAFPHPAGEIWHVASSPIDSNIAATCHCSYNSKLKSGTSLWRLDYGGNALQLLTSFYPSEENAKCSGFDFHPDGKIAASSVNKSLHIVDIENSMKVSSIVSSSKIESKSDVRALAWNPHSSGNSVAFAYDGNVKGVDSRETFTIDAANTPNVRNLDFNPNVQYTLATCGDDCKVSFWDIRKTRERLKTLDDHSHWVWSVKFNPIHDQLILSAGSDARLFLNSVLSLSSEALHPFEVSVEDGETTSHKKLGDERMEKVEEHEESVYACAWASNDPWVFASLSYDGRLIISRVKRHHKYAILRL</sequence>
<dbReference type="SUPFAM" id="SSF101908">
    <property type="entry name" value="Putative isomerase YbhE"/>
    <property type="match status" value="1"/>
</dbReference>
<comment type="similarity">
    <text evidence="1">Belongs to the WD repeat EIPR1 family.</text>
</comment>
<evidence type="ECO:0000313" key="6">
    <source>
        <dbReference type="Proteomes" id="UP000046393"/>
    </source>
</evidence>
<evidence type="ECO:0000259" key="5">
    <source>
        <dbReference type="Pfam" id="PF23609"/>
    </source>
</evidence>
<evidence type="ECO:0000256" key="1">
    <source>
        <dbReference type="ARBA" id="ARBA00005672"/>
    </source>
</evidence>
<dbReference type="PROSITE" id="PS50082">
    <property type="entry name" value="WD_REPEATS_2"/>
    <property type="match status" value="1"/>
</dbReference>
<accession>A0A0N5AUK9</accession>
<evidence type="ECO:0000256" key="3">
    <source>
        <dbReference type="ARBA" id="ARBA00022737"/>
    </source>
</evidence>
<dbReference type="PROSITE" id="PS00678">
    <property type="entry name" value="WD_REPEATS_1"/>
    <property type="match status" value="1"/>
</dbReference>